<reference evidence="2 3" key="1">
    <citation type="submission" date="2024-02" db="EMBL/GenBank/DDBJ databases">
        <title>A draft genome for the cacao thread blight pathogen Marasmius crinis-equi.</title>
        <authorList>
            <person name="Cohen S.P."/>
            <person name="Baruah I.K."/>
            <person name="Amoako-Attah I."/>
            <person name="Bukari Y."/>
            <person name="Meinhardt L.W."/>
            <person name="Bailey B.A."/>
        </authorList>
    </citation>
    <scope>NUCLEOTIDE SEQUENCE [LARGE SCALE GENOMIC DNA]</scope>
    <source>
        <strain evidence="2 3">GH-76</strain>
    </source>
</reference>
<organism evidence="2 3">
    <name type="scientific">Marasmius crinis-equi</name>
    <dbReference type="NCBI Taxonomy" id="585013"/>
    <lineage>
        <taxon>Eukaryota</taxon>
        <taxon>Fungi</taxon>
        <taxon>Dikarya</taxon>
        <taxon>Basidiomycota</taxon>
        <taxon>Agaricomycotina</taxon>
        <taxon>Agaricomycetes</taxon>
        <taxon>Agaricomycetidae</taxon>
        <taxon>Agaricales</taxon>
        <taxon>Marasmiineae</taxon>
        <taxon>Marasmiaceae</taxon>
        <taxon>Marasmius</taxon>
    </lineage>
</organism>
<comment type="caution">
    <text evidence="2">The sequence shown here is derived from an EMBL/GenBank/DDBJ whole genome shotgun (WGS) entry which is preliminary data.</text>
</comment>
<protein>
    <recommendedName>
        <fullName evidence="4">F-box domain-containing protein</fullName>
    </recommendedName>
</protein>
<dbReference type="EMBL" id="JBAHYK010001588">
    <property type="protein sequence ID" value="KAL0567439.1"/>
    <property type="molecule type" value="Genomic_DNA"/>
</dbReference>
<dbReference type="Gene3D" id="3.80.10.10">
    <property type="entry name" value="Ribonuclease Inhibitor"/>
    <property type="match status" value="1"/>
</dbReference>
<evidence type="ECO:0000313" key="2">
    <source>
        <dbReference type="EMBL" id="KAL0567439.1"/>
    </source>
</evidence>
<feature type="region of interest" description="Disordered" evidence="1">
    <location>
        <begin position="565"/>
        <end position="584"/>
    </location>
</feature>
<evidence type="ECO:0008006" key="4">
    <source>
        <dbReference type="Google" id="ProtNLM"/>
    </source>
</evidence>
<evidence type="ECO:0000256" key="1">
    <source>
        <dbReference type="SAM" id="MobiDB-lite"/>
    </source>
</evidence>
<dbReference type="InterPro" id="IPR032675">
    <property type="entry name" value="LRR_dom_sf"/>
</dbReference>
<dbReference type="SUPFAM" id="SSF52047">
    <property type="entry name" value="RNI-like"/>
    <property type="match status" value="1"/>
</dbReference>
<name>A0ABR3EWZ5_9AGAR</name>
<keyword evidence="3" id="KW-1185">Reference proteome</keyword>
<sequence>MNVDVPEHLIEYAQEWKSMLREPASIHDLSRVKDRVRDFDRNIAQIQTDIAKHKAAIALLEAKRDWMERCVQSGRSLLAPIRRIPPEILYRVFSICCEGGTLLDVYGATREDVPMPVRLSMVCSIWRDMAFSSGTFWSDMRFNFQGSEQSEVGSAIQRCLRITETFLKCAGSTLLSLSFDRPYHVEITDSVEPILHTLCRRAGQWGSVTFNTLPSAFVLRSAFEAITGNLSNLHTIKVVEDSVDGPFTFGFLGSCPALRAAEIDIHIERPSGPQTLPAFWAQITSLSLYLHSDAAAPSQILPLCSNLSTLELSLHGSYAGEDLNTVMPTLRSLTVTYVRSRSPVFPDFFRLFTFPLLISFDLRSDSFLNIKLGVDDMASLAGFIQRLPPSLATLSLSCSCLTGAQAFRLLQYLPHLTFVHLSEVFFYFDQKDMCTPCVFDYLQAARASRSSSDPSDPLLPRLLHLKISIVNRNSLTHEYFEQLVETIRSRWIPDPEQATALGVDCLRSVEVQFLGRDKPPTLPRALGELEVLRDEGLRVILPMLPLAEEEQEQANRLQPAVNIFGAPPESEGASGAFGTLPSSE</sequence>
<accession>A0ABR3EWZ5</accession>
<gene>
    <name evidence="2" type="ORF">V5O48_014555</name>
</gene>
<evidence type="ECO:0000313" key="3">
    <source>
        <dbReference type="Proteomes" id="UP001465976"/>
    </source>
</evidence>
<dbReference type="Proteomes" id="UP001465976">
    <property type="component" value="Unassembled WGS sequence"/>
</dbReference>
<proteinExistence type="predicted"/>